<dbReference type="Proteomes" id="UP001500751">
    <property type="component" value="Unassembled WGS sequence"/>
</dbReference>
<evidence type="ECO:0000313" key="1">
    <source>
        <dbReference type="EMBL" id="GAA2063598.1"/>
    </source>
</evidence>
<comment type="caution">
    <text evidence="1">The sequence shown here is derived from an EMBL/GenBank/DDBJ whole genome shotgun (WGS) entry which is preliminary data.</text>
</comment>
<protein>
    <submittedName>
        <fullName evidence="1">Uncharacterized protein</fullName>
    </submittedName>
</protein>
<name>A0ABP5H3F3_9ACTN</name>
<keyword evidence="2" id="KW-1185">Reference proteome</keyword>
<dbReference type="EMBL" id="BAAAQN010000092">
    <property type="protein sequence ID" value="GAA2063598.1"/>
    <property type="molecule type" value="Genomic_DNA"/>
</dbReference>
<gene>
    <name evidence="1" type="ORF">GCM10009839_88650</name>
</gene>
<evidence type="ECO:0000313" key="2">
    <source>
        <dbReference type="Proteomes" id="UP001500751"/>
    </source>
</evidence>
<accession>A0ABP5H3F3</accession>
<sequence length="144" mass="14767">MSMWLTLAPIPADRASVVAEDFAKAFGADYRLLTGIGEDRAEVEADVEPGGDFPEWTAVFPALARCLGHGCAEIGGYEFGYGPAFLIPADEVAGVRAGLIAEGWCSGAQTDGDSASDGDNVFEDLARLLARALASGAAVAGGVD</sequence>
<organism evidence="1 2">
    <name type="scientific">Catenulispora yoronensis</name>
    <dbReference type="NCBI Taxonomy" id="450799"/>
    <lineage>
        <taxon>Bacteria</taxon>
        <taxon>Bacillati</taxon>
        <taxon>Actinomycetota</taxon>
        <taxon>Actinomycetes</taxon>
        <taxon>Catenulisporales</taxon>
        <taxon>Catenulisporaceae</taxon>
        <taxon>Catenulispora</taxon>
    </lineage>
</organism>
<proteinExistence type="predicted"/>
<reference evidence="2" key="1">
    <citation type="journal article" date="2019" name="Int. J. Syst. Evol. Microbiol.">
        <title>The Global Catalogue of Microorganisms (GCM) 10K type strain sequencing project: providing services to taxonomists for standard genome sequencing and annotation.</title>
        <authorList>
            <consortium name="The Broad Institute Genomics Platform"/>
            <consortium name="The Broad Institute Genome Sequencing Center for Infectious Disease"/>
            <person name="Wu L."/>
            <person name="Ma J."/>
        </authorList>
    </citation>
    <scope>NUCLEOTIDE SEQUENCE [LARGE SCALE GENOMIC DNA]</scope>
    <source>
        <strain evidence="2">JCM 16014</strain>
    </source>
</reference>
<dbReference type="RefSeq" id="WP_344671779.1">
    <property type="nucleotide sequence ID" value="NZ_BAAAQN010000092.1"/>
</dbReference>